<name>A0AA37KPQ4_9BACT</name>
<dbReference type="Proteomes" id="UP001055105">
    <property type="component" value="Unassembled WGS sequence"/>
</dbReference>
<sequence length="331" mass="37013">MKKLLILAALAALCTPAVRAQQTPAAPLRVIFDTDMGNDVDDPLALDMLYKAVDRGEIILLGILSSKDTEFSPRYIDMMNTWYGYPEIPVGRVRDGVVLKRDDYARAVCESGLFPRSRRDRDYGDPVTLYRRLLAESPDSSVVVVSVGFSTNLGRLLESRGDKYSPLDGIELVKRKVKFCSVMGGSFGDKPRAEYNIVNDIPNAKRLFALCPVPVAVVSLELGKTVNYPGASIETDFAWAGKHPMVEGYKAYRKMPYDRPTWDMMSVLYVLRPEMFGVSEPGIICVDDQGYTYFTPTPRGKHTVLTLTPGQQDAVLRFFVRELSSKPAKYR</sequence>
<accession>A0AA37KPQ4</accession>
<dbReference type="Pfam" id="PF01156">
    <property type="entry name" value="IU_nuc_hydro"/>
    <property type="match status" value="1"/>
</dbReference>
<keyword evidence="1" id="KW-0732">Signal</keyword>
<evidence type="ECO:0000313" key="4">
    <source>
        <dbReference type="Proteomes" id="UP001055105"/>
    </source>
</evidence>
<dbReference type="Gene3D" id="3.90.245.10">
    <property type="entry name" value="Ribonucleoside hydrolase-like"/>
    <property type="match status" value="1"/>
</dbReference>
<dbReference type="PANTHER" id="PTHR43264">
    <property type="match status" value="1"/>
</dbReference>
<dbReference type="InterPro" id="IPR001910">
    <property type="entry name" value="Inosine/uridine_hydrolase_dom"/>
</dbReference>
<organism evidence="3 4">
    <name type="scientific">Alistipes finegoldii</name>
    <dbReference type="NCBI Taxonomy" id="214856"/>
    <lineage>
        <taxon>Bacteria</taxon>
        <taxon>Pseudomonadati</taxon>
        <taxon>Bacteroidota</taxon>
        <taxon>Bacteroidia</taxon>
        <taxon>Bacteroidales</taxon>
        <taxon>Rikenellaceae</taxon>
        <taxon>Alistipes</taxon>
    </lineage>
</organism>
<evidence type="ECO:0000259" key="2">
    <source>
        <dbReference type="Pfam" id="PF01156"/>
    </source>
</evidence>
<keyword evidence="3" id="KW-0378">Hydrolase</keyword>
<evidence type="ECO:0000313" key="3">
    <source>
        <dbReference type="EMBL" id="GKI19505.1"/>
    </source>
</evidence>
<comment type="caution">
    <text evidence="3">The sequence shown here is derived from an EMBL/GenBank/DDBJ whole genome shotgun (WGS) entry which is preliminary data.</text>
</comment>
<reference evidence="3" key="1">
    <citation type="submission" date="2022-01" db="EMBL/GenBank/DDBJ databases">
        <title>Novel bile acid biosynthetic pathways are enriched in the microbiome of centenarians.</title>
        <authorList>
            <person name="Sato Y."/>
            <person name="Atarashi K."/>
            <person name="Plichta R.D."/>
            <person name="Arai Y."/>
            <person name="Sasajima S."/>
            <person name="Kearney M.S."/>
            <person name="Suda W."/>
            <person name="Takeshita K."/>
            <person name="Sasaki T."/>
            <person name="Okamoto S."/>
            <person name="Skelly N.A."/>
            <person name="Okamura Y."/>
            <person name="Vlamakis H."/>
            <person name="Li Y."/>
            <person name="Tanoue T."/>
            <person name="Takei H."/>
            <person name="Nittono H."/>
            <person name="Narushima S."/>
            <person name="Irie J."/>
            <person name="Itoh H."/>
            <person name="Moriya K."/>
            <person name="Sugiura Y."/>
            <person name="Suematsu M."/>
            <person name="Moritoki N."/>
            <person name="Shibata S."/>
            <person name="Littman R.D."/>
            <person name="Fischbach A.M."/>
            <person name="Uwamino Y."/>
            <person name="Inoue T."/>
            <person name="Honda A."/>
            <person name="Hattori M."/>
            <person name="Murai T."/>
            <person name="Xavier J.R."/>
            <person name="Hirose N."/>
            <person name="Honda K."/>
        </authorList>
    </citation>
    <scope>NUCLEOTIDE SEQUENCE</scope>
    <source>
        <strain evidence="3">CE91-St16</strain>
    </source>
</reference>
<dbReference type="SUPFAM" id="SSF53590">
    <property type="entry name" value="Nucleoside hydrolase"/>
    <property type="match status" value="1"/>
</dbReference>
<feature type="signal peptide" evidence="1">
    <location>
        <begin position="1"/>
        <end position="20"/>
    </location>
</feature>
<proteinExistence type="predicted"/>
<evidence type="ECO:0000256" key="1">
    <source>
        <dbReference type="SAM" id="SignalP"/>
    </source>
</evidence>
<dbReference type="InterPro" id="IPR036452">
    <property type="entry name" value="Ribo_hydro-like"/>
</dbReference>
<dbReference type="RefSeq" id="WP_244076729.1">
    <property type="nucleotide sequence ID" value="NZ_AP025581.1"/>
</dbReference>
<protein>
    <submittedName>
        <fullName evidence="3">Nucleoside hydrolase</fullName>
    </submittedName>
</protein>
<dbReference type="EMBL" id="BQOL01000001">
    <property type="protein sequence ID" value="GKI19505.1"/>
    <property type="molecule type" value="Genomic_DNA"/>
</dbReference>
<dbReference type="PANTHER" id="PTHR43264:SF1">
    <property type="entry name" value="INOSINE_URIDINE-PREFERRING NUCLEOSIDE HYDROLASE DOMAIN-CONTAINING PROTEIN"/>
    <property type="match status" value="1"/>
</dbReference>
<feature type="domain" description="Inosine/uridine-preferring nucleoside hydrolase" evidence="2">
    <location>
        <begin position="30"/>
        <end position="287"/>
    </location>
</feature>
<gene>
    <name evidence="3" type="ORF">CE91St16_24130</name>
</gene>
<dbReference type="GO" id="GO:0016799">
    <property type="term" value="F:hydrolase activity, hydrolyzing N-glycosyl compounds"/>
    <property type="evidence" value="ECO:0007669"/>
    <property type="project" value="InterPro"/>
</dbReference>
<dbReference type="AlphaFoldDB" id="A0AA37KPQ4"/>
<feature type="chain" id="PRO_5041357019" evidence="1">
    <location>
        <begin position="21"/>
        <end position="331"/>
    </location>
</feature>